<evidence type="ECO:0000313" key="3">
    <source>
        <dbReference type="Proteomes" id="UP000337909"/>
    </source>
</evidence>
<proteinExistence type="predicted"/>
<name>A0A5E7DPY0_PSEFL</name>
<evidence type="ECO:0000256" key="1">
    <source>
        <dbReference type="SAM" id="SignalP"/>
    </source>
</evidence>
<sequence length="98" mass="10362" precursor="true">MKKAIRSDRMAFFFAALLSPKRSQATPAPTPTGYTHKIADIRDPVGAAAGCDLLIFQAFAIRQTLLNAITPTKTTAPAIIPATALSKVGTISEKPPVL</sequence>
<gene>
    <name evidence="2" type="ORF">PS691_03627</name>
</gene>
<feature type="chain" id="PRO_5022989198" evidence="1">
    <location>
        <begin position="26"/>
        <end position="98"/>
    </location>
</feature>
<protein>
    <submittedName>
        <fullName evidence="2">Uncharacterized protein</fullName>
    </submittedName>
</protein>
<accession>A0A5E7DPY0</accession>
<reference evidence="2 3" key="1">
    <citation type="submission" date="2019-09" db="EMBL/GenBank/DDBJ databases">
        <authorList>
            <person name="Chandra G."/>
            <person name="Truman W A."/>
        </authorList>
    </citation>
    <scope>NUCLEOTIDE SEQUENCE [LARGE SCALE GENOMIC DNA]</scope>
    <source>
        <strain evidence="2">PS691</strain>
    </source>
</reference>
<dbReference type="EMBL" id="CABVHQ010000037">
    <property type="protein sequence ID" value="VVO13905.1"/>
    <property type="molecule type" value="Genomic_DNA"/>
</dbReference>
<organism evidence="2 3">
    <name type="scientific">Pseudomonas fluorescens</name>
    <dbReference type="NCBI Taxonomy" id="294"/>
    <lineage>
        <taxon>Bacteria</taxon>
        <taxon>Pseudomonadati</taxon>
        <taxon>Pseudomonadota</taxon>
        <taxon>Gammaproteobacteria</taxon>
        <taxon>Pseudomonadales</taxon>
        <taxon>Pseudomonadaceae</taxon>
        <taxon>Pseudomonas</taxon>
    </lineage>
</organism>
<keyword evidence="1" id="KW-0732">Signal</keyword>
<dbReference type="Proteomes" id="UP000337909">
    <property type="component" value="Unassembled WGS sequence"/>
</dbReference>
<dbReference type="AlphaFoldDB" id="A0A5E7DPY0"/>
<feature type="signal peptide" evidence="1">
    <location>
        <begin position="1"/>
        <end position="25"/>
    </location>
</feature>
<evidence type="ECO:0000313" key="2">
    <source>
        <dbReference type="EMBL" id="VVO13905.1"/>
    </source>
</evidence>